<gene>
    <name evidence="2" type="ORF">RM549_01070</name>
</gene>
<dbReference type="PROSITE" id="PS51257">
    <property type="entry name" value="PROKAR_LIPOPROTEIN"/>
    <property type="match status" value="1"/>
</dbReference>
<sequence length="146" mass="17063">MRKILASLLLGCIFLSCEKKDPKEQLKHLSGYWEIDKVEFSNDSVKEYTMSPYIDYLEFNNDKGFRRKVKPKFDGTSIAAGTTEEIEAIVENDSLRLYYKTPYAIWMETVISAEEDKMRILNPEGVIYHYNKYQPINISTNEEAEQ</sequence>
<reference evidence="2 3" key="1">
    <citation type="submission" date="2023-09" db="EMBL/GenBank/DDBJ databases">
        <authorList>
            <person name="Rey-Velasco X."/>
        </authorList>
    </citation>
    <scope>NUCLEOTIDE SEQUENCE [LARGE SCALE GENOMIC DNA]</scope>
    <source>
        <strain evidence="2 3">F188</strain>
    </source>
</reference>
<organism evidence="2 3">
    <name type="scientific">Autumnicola patrickiae</name>
    <dbReference type="NCBI Taxonomy" id="3075591"/>
    <lineage>
        <taxon>Bacteria</taxon>
        <taxon>Pseudomonadati</taxon>
        <taxon>Bacteroidota</taxon>
        <taxon>Flavobacteriia</taxon>
        <taxon>Flavobacteriales</taxon>
        <taxon>Flavobacteriaceae</taxon>
        <taxon>Autumnicola</taxon>
    </lineage>
</organism>
<dbReference type="EMBL" id="JAVRHM010000001">
    <property type="protein sequence ID" value="MDT0688358.1"/>
    <property type="molecule type" value="Genomic_DNA"/>
</dbReference>
<dbReference type="Proteomes" id="UP001261624">
    <property type="component" value="Unassembled WGS sequence"/>
</dbReference>
<protein>
    <submittedName>
        <fullName evidence="2">Lipocalin family protein</fullName>
    </submittedName>
</protein>
<accession>A0ABU3DXA4</accession>
<keyword evidence="3" id="KW-1185">Reference proteome</keyword>
<dbReference type="Pfam" id="PF13648">
    <property type="entry name" value="Lipocalin_4"/>
    <property type="match status" value="1"/>
</dbReference>
<comment type="caution">
    <text evidence="2">The sequence shown here is derived from an EMBL/GenBank/DDBJ whole genome shotgun (WGS) entry which is preliminary data.</text>
</comment>
<name>A0ABU3DXA4_9FLAO</name>
<feature type="domain" description="Lipocalin-like" evidence="1">
    <location>
        <begin position="29"/>
        <end position="120"/>
    </location>
</feature>
<evidence type="ECO:0000313" key="3">
    <source>
        <dbReference type="Proteomes" id="UP001261624"/>
    </source>
</evidence>
<dbReference type="InterPro" id="IPR024311">
    <property type="entry name" value="Lipocalin-like"/>
</dbReference>
<evidence type="ECO:0000313" key="2">
    <source>
        <dbReference type="EMBL" id="MDT0688358.1"/>
    </source>
</evidence>
<dbReference type="RefSeq" id="WP_311679819.1">
    <property type="nucleotide sequence ID" value="NZ_JAVRHM010000001.1"/>
</dbReference>
<proteinExistence type="predicted"/>
<evidence type="ECO:0000259" key="1">
    <source>
        <dbReference type="Pfam" id="PF13648"/>
    </source>
</evidence>